<dbReference type="InterPro" id="IPR052535">
    <property type="entry name" value="Bacilysin_H2HPP_isomerase"/>
</dbReference>
<evidence type="ECO:0000313" key="2">
    <source>
        <dbReference type="EMBL" id="WYZ19148.1"/>
    </source>
</evidence>
<dbReference type="InterPro" id="IPR011051">
    <property type="entry name" value="RmlC_Cupin_sf"/>
</dbReference>
<evidence type="ECO:0000259" key="1">
    <source>
        <dbReference type="Pfam" id="PF07883"/>
    </source>
</evidence>
<dbReference type="RefSeq" id="WP_232680410.1">
    <property type="nucleotide sequence ID" value="NZ_CP150845.1"/>
</dbReference>
<dbReference type="PANTHER" id="PTHR40112:SF1">
    <property type="entry name" value="H2HPP ISOMERASE"/>
    <property type="match status" value="1"/>
</dbReference>
<evidence type="ECO:0000313" key="3">
    <source>
        <dbReference type="Proteomes" id="UP001623852"/>
    </source>
</evidence>
<keyword evidence="3" id="KW-1185">Reference proteome</keyword>
<reference evidence="2 3" key="1">
    <citation type="submission" date="2024-03" db="EMBL/GenBank/DDBJ databases">
        <title>Flavobacterium soyae.</title>
        <authorList>
            <person name="Zheng W."/>
        </authorList>
    </citation>
    <scope>NUCLEOTIDE SEQUENCE [LARGE SCALE GENOMIC DNA]</scope>
    <source>
        <strain evidence="2 3">55</strain>
    </source>
</reference>
<dbReference type="Proteomes" id="UP001623852">
    <property type="component" value="Chromosome"/>
</dbReference>
<dbReference type="SUPFAM" id="SSF51182">
    <property type="entry name" value="RmlC-like cupins"/>
    <property type="match status" value="1"/>
</dbReference>
<dbReference type="PANTHER" id="PTHR40112">
    <property type="entry name" value="H2HPP ISOMERASE"/>
    <property type="match status" value="1"/>
</dbReference>
<accession>A0ABZ2UCB7</accession>
<dbReference type="InterPro" id="IPR014710">
    <property type="entry name" value="RmlC-like_jellyroll"/>
</dbReference>
<sequence length="107" mass="12088">MKNIVKKENAVSRQFLGVDFVVLSIGKDSMVTKMLYKSTDSVPFHQHPNEQSGYVISGSYKLKFDGKEFLLNEGDTYSIPANIEHSIEILEAGEVVDVFTPIREDYL</sequence>
<dbReference type="Pfam" id="PF07883">
    <property type="entry name" value="Cupin_2"/>
    <property type="match status" value="1"/>
</dbReference>
<dbReference type="CDD" id="cd02238">
    <property type="entry name" value="cupin_KdgF"/>
    <property type="match status" value="1"/>
</dbReference>
<gene>
    <name evidence="2" type="ORF">AABD74_18505</name>
</gene>
<dbReference type="Gene3D" id="2.60.120.10">
    <property type="entry name" value="Jelly Rolls"/>
    <property type="match status" value="1"/>
</dbReference>
<feature type="domain" description="Cupin type-2" evidence="1">
    <location>
        <begin position="39"/>
        <end position="91"/>
    </location>
</feature>
<organism evidence="2 3">
    <name type="scientific">Flavobacterium soyae</name>
    <dbReference type="NCBI Taxonomy" id="2903098"/>
    <lineage>
        <taxon>Bacteria</taxon>
        <taxon>Pseudomonadati</taxon>
        <taxon>Bacteroidota</taxon>
        <taxon>Flavobacteriia</taxon>
        <taxon>Flavobacteriales</taxon>
        <taxon>Flavobacteriaceae</taxon>
        <taxon>Flavobacterium</taxon>
    </lineage>
</organism>
<dbReference type="EMBL" id="CP150845">
    <property type="protein sequence ID" value="WYZ19148.1"/>
    <property type="molecule type" value="Genomic_DNA"/>
</dbReference>
<name>A0ABZ2UCB7_9FLAO</name>
<dbReference type="InterPro" id="IPR013096">
    <property type="entry name" value="Cupin_2"/>
</dbReference>
<proteinExistence type="predicted"/>
<protein>
    <submittedName>
        <fullName evidence="2">Cupin domain-containing protein</fullName>
    </submittedName>
</protein>